<sequence length="108" mass="12786">MVVRTLIPSHFKAPWGFAKKGAKGLRKIGPLHHESWKWPGQNREFPELSPKWQKNNTMELRRLFCYFLIREGGGMLIRKVVIDLLLDQDLKFCWINSRKQIVFRGSYT</sequence>
<protein>
    <submittedName>
        <fullName evidence="1">Uncharacterized protein</fullName>
    </submittedName>
</protein>
<gene>
    <name evidence="1" type="ORF">MENTE1834_LOCUS43481</name>
</gene>
<keyword evidence="2" id="KW-1185">Reference proteome</keyword>
<name>A0ACB1AYG5_MELEN</name>
<dbReference type="EMBL" id="CAVMJV010000122">
    <property type="protein sequence ID" value="CAK5106504.1"/>
    <property type="molecule type" value="Genomic_DNA"/>
</dbReference>
<evidence type="ECO:0000313" key="2">
    <source>
        <dbReference type="Proteomes" id="UP001497535"/>
    </source>
</evidence>
<proteinExistence type="predicted"/>
<comment type="caution">
    <text evidence="1">The sequence shown here is derived from an EMBL/GenBank/DDBJ whole genome shotgun (WGS) entry which is preliminary data.</text>
</comment>
<dbReference type="Proteomes" id="UP001497535">
    <property type="component" value="Unassembled WGS sequence"/>
</dbReference>
<accession>A0ACB1AYG5</accession>
<evidence type="ECO:0000313" key="1">
    <source>
        <dbReference type="EMBL" id="CAK5106504.1"/>
    </source>
</evidence>
<organism evidence="1 2">
    <name type="scientific">Meloidogyne enterolobii</name>
    <name type="common">Root-knot nematode worm</name>
    <name type="synonym">Meloidogyne mayaguensis</name>
    <dbReference type="NCBI Taxonomy" id="390850"/>
    <lineage>
        <taxon>Eukaryota</taxon>
        <taxon>Metazoa</taxon>
        <taxon>Ecdysozoa</taxon>
        <taxon>Nematoda</taxon>
        <taxon>Chromadorea</taxon>
        <taxon>Rhabditida</taxon>
        <taxon>Tylenchina</taxon>
        <taxon>Tylenchomorpha</taxon>
        <taxon>Tylenchoidea</taxon>
        <taxon>Meloidogynidae</taxon>
        <taxon>Meloidogyninae</taxon>
        <taxon>Meloidogyne</taxon>
    </lineage>
</organism>
<reference evidence="1" key="1">
    <citation type="submission" date="2023-11" db="EMBL/GenBank/DDBJ databases">
        <authorList>
            <person name="Poullet M."/>
        </authorList>
    </citation>
    <scope>NUCLEOTIDE SEQUENCE</scope>
    <source>
        <strain evidence="1">E1834</strain>
    </source>
</reference>